<dbReference type="AlphaFoldDB" id="A0A4R1R604"/>
<comment type="caution">
    <text evidence="1">The sequence shown here is derived from an EMBL/GenBank/DDBJ whole genome shotgun (WGS) entry which is preliminary data.</text>
</comment>
<evidence type="ECO:0000313" key="1">
    <source>
        <dbReference type="EMBL" id="TCL60976.1"/>
    </source>
</evidence>
<dbReference type="Proteomes" id="UP000295718">
    <property type="component" value="Unassembled WGS sequence"/>
</dbReference>
<reference evidence="1 2" key="1">
    <citation type="submission" date="2019-03" db="EMBL/GenBank/DDBJ databases">
        <title>Genomic Encyclopedia of Type Strains, Phase IV (KMG-IV): sequencing the most valuable type-strain genomes for metagenomic binning, comparative biology and taxonomic classification.</title>
        <authorList>
            <person name="Goeker M."/>
        </authorList>
    </citation>
    <scope>NUCLEOTIDE SEQUENCE [LARGE SCALE GENOMIC DNA]</scope>
    <source>
        <strain evidence="1 2">DSM 100556</strain>
    </source>
</reference>
<dbReference type="RefSeq" id="WP_031391374.1">
    <property type="nucleotide sequence ID" value="NZ_JPNB01000002.1"/>
</dbReference>
<gene>
    <name evidence="1" type="ORF">EDD76_10173</name>
</gene>
<proteinExistence type="predicted"/>
<organism evidence="1 2">
    <name type="scientific">Kineothrix alysoides</name>
    <dbReference type="NCBI Taxonomy" id="1469948"/>
    <lineage>
        <taxon>Bacteria</taxon>
        <taxon>Bacillati</taxon>
        <taxon>Bacillota</taxon>
        <taxon>Clostridia</taxon>
        <taxon>Lachnospirales</taxon>
        <taxon>Lachnospiraceae</taxon>
        <taxon>Kineothrix</taxon>
    </lineage>
</organism>
<protein>
    <submittedName>
        <fullName evidence="1">Uncharacterized protein</fullName>
    </submittedName>
</protein>
<name>A0A4R1R604_9FIRM</name>
<evidence type="ECO:0000313" key="2">
    <source>
        <dbReference type="Proteomes" id="UP000295718"/>
    </source>
</evidence>
<accession>A0A4R1R604</accession>
<dbReference type="STRING" id="1469948.GCA_000732725_02696"/>
<sequence>MLISLTLVIRNERLDIQVNREQKLQETLEILADSGRLPCLSAEDSQTVHSMRRKERINTKLTYEQANIYTGDILYIKQQDN</sequence>
<dbReference type="EMBL" id="SLUO01000001">
    <property type="protein sequence ID" value="TCL60976.1"/>
    <property type="molecule type" value="Genomic_DNA"/>
</dbReference>
<keyword evidence="2" id="KW-1185">Reference proteome</keyword>